<organism evidence="16 17">
    <name type="scientific">Corynebacterium lizhenjunii</name>
    <dbReference type="NCBI Taxonomy" id="2709394"/>
    <lineage>
        <taxon>Bacteria</taxon>
        <taxon>Bacillati</taxon>
        <taxon>Actinomycetota</taxon>
        <taxon>Actinomycetes</taxon>
        <taxon>Mycobacteriales</taxon>
        <taxon>Corynebacteriaceae</taxon>
        <taxon>Corynebacterium</taxon>
    </lineage>
</organism>
<evidence type="ECO:0000256" key="1">
    <source>
        <dbReference type="ARBA" id="ARBA00004141"/>
    </source>
</evidence>
<keyword evidence="17" id="KW-1185">Reference proteome</keyword>
<dbReference type="AlphaFoldDB" id="A0A7T0P9P8"/>
<feature type="compositionally biased region" description="Basic residues" evidence="13">
    <location>
        <begin position="282"/>
        <end position="302"/>
    </location>
</feature>
<name>A0A7T0P9P8_9CORY</name>
<feature type="transmembrane region" description="Helical" evidence="14">
    <location>
        <begin position="178"/>
        <end position="203"/>
    </location>
</feature>
<feature type="domain" description="Membrane insertase YidC/Oxa/ALB C-terminal" evidence="15">
    <location>
        <begin position="30"/>
        <end position="261"/>
    </location>
</feature>
<evidence type="ECO:0000313" key="17">
    <source>
        <dbReference type="Proteomes" id="UP000594681"/>
    </source>
</evidence>
<feature type="compositionally biased region" description="Basic and acidic residues" evidence="13">
    <location>
        <begin position="330"/>
        <end position="341"/>
    </location>
</feature>
<evidence type="ECO:0000256" key="13">
    <source>
        <dbReference type="SAM" id="MobiDB-lite"/>
    </source>
</evidence>
<evidence type="ECO:0000256" key="2">
    <source>
        <dbReference type="ARBA" id="ARBA00010527"/>
    </source>
</evidence>
<dbReference type="InterPro" id="IPR028055">
    <property type="entry name" value="YidC/Oxa/ALB_C"/>
</dbReference>
<accession>A0A7T0P9P8</accession>
<keyword evidence="5 14" id="KW-1133">Transmembrane helix</keyword>
<evidence type="ECO:0000256" key="7">
    <source>
        <dbReference type="ARBA" id="ARBA00025034"/>
    </source>
</evidence>
<feature type="transmembrane region" description="Helical" evidence="14">
    <location>
        <begin position="28"/>
        <end position="53"/>
    </location>
</feature>
<dbReference type="NCBIfam" id="TIGR03592">
    <property type="entry name" value="yidC_oxa1_cterm"/>
    <property type="match status" value="1"/>
</dbReference>
<gene>
    <name evidence="16" type="primary">yidC</name>
    <name evidence="16" type="ORF">G7Y31_11220</name>
</gene>
<dbReference type="GO" id="GO:0016020">
    <property type="term" value="C:membrane"/>
    <property type="evidence" value="ECO:0007669"/>
    <property type="project" value="UniProtKB-SubCell"/>
</dbReference>
<evidence type="ECO:0000256" key="10">
    <source>
        <dbReference type="ARBA" id="ARBA00033245"/>
    </source>
</evidence>
<comment type="subunit">
    <text evidence="8">Interacts with the Sec translocase complex via SecD. Specifically interacts with transmembrane segments of nascent integral membrane proteins during membrane integration.</text>
</comment>
<protein>
    <recommendedName>
        <fullName evidence="3">Membrane protein insertase YidC</fullName>
    </recommendedName>
    <alternativeName>
        <fullName evidence="11">Foldase YidC</fullName>
    </alternativeName>
    <alternativeName>
        <fullName evidence="10">Membrane integrase YidC</fullName>
    </alternativeName>
    <alternativeName>
        <fullName evidence="9">Membrane protein YidC</fullName>
    </alternativeName>
</protein>
<evidence type="ECO:0000256" key="8">
    <source>
        <dbReference type="ARBA" id="ARBA00026028"/>
    </source>
</evidence>
<evidence type="ECO:0000256" key="9">
    <source>
        <dbReference type="ARBA" id="ARBA00031538"/>
    </source>
</evidence>
<feature type="transmembrane region" description="Helical" evidence="14">
    <location>
        <begin position="215"/>
        <end position="231"/>
    </location>
</feature>
<feature type="compositionally biased region" description="Basic and acidic residues" evidence="13">
    <location>
        <begin position="358"/>
        <end position="370"/>
    </location>
</feature>
<evidence type="ECO:0000259" key="15">
    <source>
        <dbReference type="Pfam" id="PF02096"/>
    </source>
</evidence>
<feature type="transmembrane region" description="Helical" evidence="14">
    <location>
        <begin position="243"/>
        <end position="265"/>
    </location>
</feature>
<evidence type="ECO:0000256" key="4">
    <source>
        <dbReference type="ARBA" id="ARBA00022692"/>
    </source>
</evidence>
<comment type="subcellular location">
    <subcellularLocation>
        <location evidence="1 12">Membrane</location>
        <topology evidence="1 12">Multi-pass membrane protein</topology>
    </subcellularLocation>
</comment>
<feature type="transmembrane region" description="Helical" evidence="14">
    <location>
        <begin position="100"/>
        <end position="121"/>
    </location>
</feature>
<dbReference type="EMBL" id="CP064954">
    <property type="protein sequence ID" value="QPK79048.1"/>
    <property type="molecule type" value="Genomic_DNA"/>
</dbReference>
<evidence type="ECO:0000256" key="11">
    <source>
        <dbReference type="ARBA" id="ARBA00033342"/>
    </source>
</evidence>
<sequence length="370" mass="41963">MIDIFVYPVSAIMKLWHMILHSFLGDQLAWLVSIPLLVLTVRGLMIPLTFSSVRSARLAALMRPEVLAHEATLKEVQTPQELHAYDAALKEIHTRYRYRPALGCLIPVIMVPVFLGLYQVILRMAKPEFSGSIGVLNPAEVEAFRATTINGIPLPAFVSMPQDWATQMGVDSETVRHFITPLLVAAIVATVLNMCISTYRSALTTQYDQAINRRVLYFMAVITAFVPYMLWNVAMAGPVPVAVILYWFTTNSFTLAQTIITEVILRTRYPLSEEAHELRRESWRKHRNRPKRKVRRAEKKAKKVETKQERARINALRKQLRQELKKHRAAQKEAGDNKPAVEPDPTDEPAAAPAVKPEPTDKPAVEQQRD</sequence>
<evidence type="ECO:0000256" key="6">
    <source>
        <dbReference type="ARBA" id="ARBA00023136"/>
    </source>
</evidence>
<feature type="compositionally biased region" description="Low complexity" evidence="13">
    <location>
        <begin position="348"/>
        <end position="357"/>
    </location>
</feature>
<dbReference type="RefSeq" id="WP_165010955.1">
    <property type="nucleotide sequence ID" value="NZ_CP064954.1"/>
</dbReference>
<comment type="similarity">
    <text evidence="2">Belongs to the OXA1/ALB3/YidC family. Type 1 subfamily.</text>
</comment>
<keyword evidence="4 12" id="KW-0812">Transmembrane</keyword>
<proteinExistence type="inferred from homology"/>
<keyword evidence="6 14" id="KW-0472">Membrane</keyword>
<feature type="compositionally biased region" description="Basic and acidic residues" evidence="13">
    <location>
        <begin position="303"/>
        <end position="312"/>
    </location>
</feature>
<dbReference type="GO" id="GO:0051205">
    <property type="term" value="P:protein insertion into membrane"/>
    <property type="evidence" value="ECO:0007669"/>
    <property type="project" value="TreeGrafter"/>
</dbReference>
<dbReference type="KEGG" id="cliz:G7Y31_11220"/>
<evidence type="ECO:0000256" key="14">
    <source>
        <dbReference type="SAM" id="Phobius"/>
    </source>
</evidence>
<dbReference type="Proteomes" id="UP000594681">
    <property type="component" value="Chromosome"/>
</dbReference>
<evidence type="ECO:0000313" key="16">
    <source>
        <dbReference type="EMBL" id="QPK79048.1"/>
    </source>
</evidence>
<dbReference type="Pfam" id="PF02096">
    <property type="entry name" value="60KD_IMP"/>
    <property type="match status" value="1"/>
</dbReference>
<evidence type="ECO:0000256" key="12">
    <source>
        <dbReference type="RuleBase" id="RU003945"/>
    </source>
</evidence>
<evidence type="ECO:0000256" key="3">
    <source>
        <dbReference type="ARBA" id="ARBA00015325"/>
    </source>
</evidence>
<feature type="region of interest" description="Disordered" evidence="13">
    <location>
        <begin position="276"/>
        <end position="370"/>
    </location>
</feature>
<reference evidence="16 17" key="1">
    <citation type="submission" date="2020-11" db="EMBL/GenBank/DDBJ databases">
        <title>Corynebacterium sp. ZJ-599.</title>
        <authorList>
            <person name="Zhou J."/>
        </authorList>
    </citation>
    <scope>NUCLEOTIDE SEQUENCE [LARGE SCALE GENOMIC DNA]</scope>
    <source>
        <strain evidence="16 17">ZJ-599</strain>
    </source>
</reference>
<dbReference type="GO" id="GO:0032977">
    <property type="term" value="F:membrane insertase activity"/>
    <property type="evidence" value="ECO:0007669"/>
    <property type="project" value="InterPro"/>
</dbReference>
<dbReference type="InterPro" id="IPR001708">
    <property type="entry name" value="YidC/ALB3/OXA1/COX18"/>
</dbReference>
<evidence type="ECO:0000256" key="5">
    <source>
        <dbReference type="ARBA" id="ARBA00022989"/>
    </source>
</evidence>
<comment type="function">
    <text evidence="7">Required for the insertion and/or proper folding and/or complex formation of integral membrane proteins into the membrane. Involved in integration of membrane proteins that insert both dependently and independently of the Sec translocase complex, as well as at least some lipoproteins. Aids folding of multispanning membrane proteins.</text>
</comment>
<dbReference type="PANTHER" id="PTHR12428:SF65">
    <property type="entry name" value="CYTOCHROME C OXIDASE ASSEMBLY PROTEIN COX18, MITOCHONDRIAL"/>
    <property type="match status" value="1"/>
</dbReference>
<dbReference type="PANTHER" id="PTHR12428">
    <property type="entry name" value="OXA1"/>
    <property type="match status" value="1"/>
</dbReference>